<organism evidence="2 3">
    <name type="scientific">Cristinia sonorae</name>
    <dbReference type="NCBI Taxonomy" id="1940300"/>
    <lineage>
        <taxon>Eukaryota</taxon>
        <taxon>Fungi</taxon>
        <taxon>Dikarya</taxon>
        <taxon>Basidiomycota</taxon>
        <taxon>Agaricomycotina</taxon>
        <taxon>Agaricomycetes</taxon>
        <taxon>Agaricomycetidae</taxon>
        <taxon>Agaricales</taxon>
        <taxon>Pleurotineae</taxon>
        <taxon>Stephanosporaceae</taxon>
        <taxon>Cristinia</taxon>
    </lineage>
</organism>
<feature type="chain" id="PRO_5035440268" evidence="1">
    <location>
        <begin position="24"/>
        <end position="74"/>
    </location>
</feature>
<gene>
    <name evidence="2" type="ORF">BXZ70DRAFT_518211</name>
</gene>
<dbReference type="AlphaFoldDB" id="A0A8K0UUZ2"/>
<accession>A0A8K0UUZ2</accession>
<proteinExistence type="predicted"/>
<evidence type="ECO:0000256" key="1">
    <source>
        <dbReference type="SAM" id="SignalP"/>
    </source>
</evidence>
<sequence length="74" mass="8126">MFVGVRGPLVILKPACMVLPASAQPPFSRHERSCWIDVTAMRKTLNQLHLEPVSLPNLPCDEGGGPLLPSNHQR</sequence>
<feature type="signal peptide" evidence="1">
    <location>
        <begin position="1"/>
        <end position="23"/>
    </location>
</feature>
<evidence type="ECO:0000313" key="2">
    <source>
        <dbReference type="EMBL" id="KAH8105320.1"/>
    </source>
</evidence>
<keyword evidence="3" id="KW-1185">Reference proteome</keyword>
<dbReference type="EMBL" id="JAEVFJ010000004">
    <property type="protein sequence ID" value="KAH8105320.1"/>
    <property type="molecule type" value="Genomic_DNA"/>
</dbReference>
<evidence type="ECO:0000313" key="3">
    <source>
        <dbReference type="Proteomes" id="UP000813824"/>
    </source>
</evidence>
<keyword evidence="1" id="KW-0732">Signal</keyword>
<protein>
    <submittedName>
        <fullName evidence="2">Uncharacterized protein</fullName>
    </submittedName>
</protein>
<name>A0A8K0UUZ2_9AGAR</name>
<dbReference type="Proteomes" id="UP000813824">
    <property type="component" value="Unassembled WGS sequence"/>
</dbReference>
<reference evidence="2" key="1">
    <citation type="journal article" date="2021" name="New Phytol.">
        <title>Evolutionary innovations through gain and loss of genes in the ectomycorrhizal Boletales.</title>
        <authorList>
            <person name="Wu G."/>
            <person name="Miyauchi S."/>
            <person name="Morin E."/>
            <person name="Kuo A."/>
            <person name="Drula E."/>
            <person name="Varga T."/>
            <person name="Kohler A."/>
            <person name="Feng B."/>
            <person name="Cao Y."/>
            <person name="Lipzen A."/>
            <person name="Daum C."/>
            <person name="Hundley H."/>
            <person name="Pangilinan J."/>
            <person name="Johnson J."/>
            <person name="Barry K."/>
            <person name="LaButti K."/>
            <person name="Ng V."/>
            <person name="Ahrendt S."/>
            <person name="Min B."/>
            <person name="Choi I.G."/>
            <person name="Park H."/>
            <person name="Plett J.M."/>
            <person name="Magnuson J."/>
            <person name="Spatafora J.W."/>
            <person name="Nagy L.G."/>
            <person name="Henrissat B."/>
            <person name="Grigoriev I.V."/>
            <person name="Yang Z.L."/>
            <person name="Xu J."/>
            <person name="Martin F.M."/>
        </authorList>
    </citation>
    <scope>NUCLEOTIDE SEQUENCE</scope>
    <source>
        <strain evidence="2">KKN 215</strain>
    </source>
</reference>
<comment type="caution">
    <text evidence="2">The sequence shown here is derived from an EMBL/GenBank/DDBJ whole genome shotgun (WGS) entry which is preliminary data.</text>
</comment>